<comment type="caution">
    <text evidence="1">The sequence shown here is derived from an EMBL/GenBank/DDBJ whole genome shotgun (WGS) entry which is preliminary data.</text>
</comment>
<evidence type="ECO:0000313" key="1">
    <source>
        <dbReference type="EMBL" id="TCC56376.1"/>
    </source>
</evidence>
<dbReference type="EMBL" id="SJKB01000012">
    <property type="protein sequence ID" value="TCC56376.1"/>
    <property type="molecule type" value="Genomic_DNA"/>
</dbReference>
<dbReference type="OrthoDB" id="5177196at2"/>
<proteinExistence type="predicted"/>
<reference evidence="1 2" key="1">
    <citation type="submission" date="2019-02" db="EMBL/GenBank/DDBJ databases">
        <title>Kribbella capetownensis sp. nov. and Kribbella speibonae sp. nov., isolated from soil.</title>
        <authorList>
            <person name="Curtis S.M."/>
            <person name="Norton I."/>
            <person name="Everest G.J."/>
            <person name="Meyers P.R."/>
        </authorList>
    </citation>
    <scope>NUCLEOTIDE SEQUENCE [LARGE SCALE GENOMIC DNA]</scope>
    <source>
        <strain evidence="1 2">NRRL B-24813</strain>
    </source>
</reference>
<keyword evidence="2" id="KW-1185">Reference proteome</keyword>
<gene>
    <name evidence="1" type="ORF">E0H73_32305</name>
</gene>
<organism evidence="1 2">
    <name type="scientific">Kribbella pittospori</name>
    <dbReference type="NCBI Taxonomy" id="722689"/>
    <lineage>
        <taxon>Bacteria</taxon>
        <taxon>Bacillati</taxon>
        <taxon>Actinomycetota</taxon>
        <taxon>Actinomycetes</taxon>
        <taxon>Propionibacteriales</taxon>
        <taxon>Kribbellaceae</taxon>
        <taxon>Kribbella</taxon>
    </lineage>
</organism>
<accession>A0A4R0KDD3</accession>
<dbReference type="Proteomes" id="UP000291144">
    <property type="component" value="Unassembled WGS sequence"/>
</dbReference>
<dbReference type="RefSeq" id="WP_131362749.1">
    <property type="nucleotide sequence ID" value="NZ_SJKB01000012.1"/>
</dbReference>
<dbReference type="AlphaFoldDB" id="A0A4R0KDD3"/>
<name>A0A4R0KDD3_9ACTN</name>
<evidence type="ECO:0000313" key="2">
    <source>
        <dbReference type="Proteomes" id="UP000291144"/>
    </source>
</evidence>
<sequence>MSSEDQFWVAEEDDPVLDELEVEVEADLDLIVKSRGDDTDPEPPSQWLVDPEEVQLEETDLGSLLGAVETLKGDHRDHPGAASSD</sequence>
<protein>
    <submittedName>
        <fullName evidence="1">Uncharacterized protein</fullName>
    </submittedName>
</protein>